<dbReference type="Pfam" id="PF00172">
    <property type="entry name" value="Zn_clus"/>
    <property type="match status" value="1"/>
</dbReference>
<evidence type="ECO:0000259" key="7">
    <source>
        <dbReference type="PROSITE" id="PS50048"/>
    </source>
</evidence>
<sequence length="1025" mass="116401">MSAEPPNPVPKLPRRRNGREQACEPCRKSKMRCDHSLPICLNCQRRKLVEKCIYLPAPETRPHVRRSMSAALSTTAGYPRTLSEEAVNHTEPFMSEVSSEEDNPEGNTSILKPSSGFYGPTSFSAVFLDNENDLGSNVTSPTREEEPVLSPTDYMREANSSHLCLGVKVLSKIPDQSTCQKIFEFYSSVSYQGMDKGFHRQTLAFCMASLWSTFGMILRQPRSSRNLREMAKLLNKNTKSVLKDTACGDAWLASLSGRKLRWEMLGLLFATLGNTLLTILDTDGFWGSQSGQRGQRCPFALEMKERADECIQLSNQMDNINVLMVSLLFKRSILESQCTGDTSLMLWRQHGDLISATTGLGLHRSRDLPGSVSISSEMRRRTWAVVFCIDKTLASFTGRPPGLSHRYNSCPLPLDLDDEVLLQSKQDLAHAVSQLDENGWNTKGELYTATNLRANMIHGLLLSEVLELALGADSQYSDERLMDIKLRNEQTLLQYPSWLHFVKDTDAPQGVQWTRLGLRFRYLNCCLLLEQISNRRGQGNKQKLLDVAREMLELTVVLWTQRDQFRDQHYDYDFMIMFYGIPSSGVICVELMRQAKQPRSTHLHLPRSEVIPNLSLLVGFLDWVRPLAANSELCGRMRNEYTAGRREYIHALHEEYGPVVRLGPNEVSFSSGEAIKEIYTSGGGGYDKTEFYSLFKQFGYKTMFSTLFKSDHSQKKRHIAGQYANTNIMRPEVLGGIQERADVFIANCEKTEGLSTDVYVSLHCYALDCASHHLFHPHGTHSLEEESDLHLMQELSYHNSLQRYLTQYYFPALWKFFMSFSKPKRSPRSNEYVLRTSQISPESAKEREKEAPSPYSLLSKLHTSKFFQNDTEIAAECMDHMAAGIDTTGDALCFLIYQLCLPSSLAIQRMLQEAILSSSNDSELPYLDAVIKEGLRLFPPIPMSQPRYVPEKGRIIDGYYLPGRTIVSAQAWTVHRLESSGIFEKPSEFRPERWLFNASEGEKEKEMNRMFFSFGLGGRGCTGRQ</sequence>
<comment type="similarity">
    <text evidence="2">Belongs to the cytochrome P450 family.</text>
</comment>
<evidence type="ECO:0000256" key="1">
    <source>
        <dbReference type="ARBA" id="ARBA00001971"/>
    </source>
</evidence>
<dbReference type="InterPro" id="IPR002403">
    <property type="entry name" value="Cyt_P450_E_grp-IV"/>
</dbReference>
<dbReference type="Pfam" id="PF04082">
    <property type="entry name" value="Fungal_trans"/>
    <property type="match status" value="1"/>
</dbReference>
<dbReference type="Proteomes" id="UP001629113">
    <property type="component" value="Unassembled WGS sequence"/>
</dbReference>
<dbReference type="InterPro" id="IPR001138">
    <property type="entry name" value="Zn2Cys6_DnaBD"/>
</dbReference>
<evidence type="ECO:0000313" key="8">
    <source>
        <dbReference type="EMBL" id="KAL3424538.1"/>
    </source>
</evidence>
<dbReference type="EMBL" id="JBFCZG010000003">
    <property type="protein sequence ID" value="KAL3424538.1"/>
    <property type="molecule type" value="Genomic_DNA"/>
</dbReference>
<dbReference type="Gene3D" id="1.10.630.10">
    <property type="entry name" value="Cytochrome P450"/>
    <property type="match status" value="1"/>
</dbReference>
<reference evidence="8 9" key="1">
    <citation type="submission" date="2024-06" db="EMBL/GenBank/DDBJ databases">
        <title>Complete genome of Phlyctema vagabunda strain 19-DSS-EL-015.</title>
        <authorList>
            <person name="Fiorenzani C."/>
        </authorList>
    </citation>
    <scope>NUCLEOTIDE SEQUENCE [LARGE SCALE GENOMIC DNA]</scope>
    <source>
        <strain evidence="8 9">19-DSS-EL-015</strain>
    </source>
</reference>
<evidence type="ECO:0000313" key="9">
    <source>
        <dbReference type="Proteomes" id="UP001629113"/>
    </source>
</evidence>
<feature type="compositionally biased region" description="Pro residues" evidence="6">
    <location>
        <begin position="1"/>
        <end position="11"/>
    </location>
</feature>
<dbReference type="PROSITE" id="PS00463">
    <property type="entry name" value="ZN2_CY6_FUNGAL_1"/>
    <property type="match status" value="1"/>
</dbReference>
<dbReference type="InterPro" id="IPR036864">
    <property type="entry name" value="Zn2-C6_fun-type_DNA-bd_sf"/>
</dbReference>
<accession>A0ABR4PMT2</accession>
<dbReference type="PANTHER" id="PTHR24305">
    <property type="entry name" value="CYTOCHROME P450"/>
    <property type="match status" value="1"/>
</dbReference>
<gene>
    <name evidence="8" type="ORF">PVAG01_03819</name>
</gene>
<dbReference type="SMART" id="SM00066">
    <property type="entry name" value="GAL4"/>
    <property type="match status" value="1"/>
</dbReference>
<evidence type="ECO:0000256" key="6">
    <source>
        <dbReference type="SAM" id="MobiDB-lite"/>
    </source>
</evidence>
<feature type="region of interest" description="Disordered" evidence="6">
    <location>
        <begin position="1"/>
        <end position="20"/>
    </location>
</feature>
<dbReference type="SUPFAM" id="SSF48264">
    <property type="entry name" value="Cytochrome P450"/>
    <property type="match status" value="1"/>
</dbReference>
<dbReference type="CDD" id="cd00067">
    <property type="entry name" value="GAL4"/>
    <property type="match status" value="1"/>
</dbReference>
<dbReference type="PRINTS" id="PR00385">
    <property type="entry name" value="P450"/>
</dbReference>
<dbReference type="InterPro" id="IPR036396">
    <property type="entry name" value="Cyt_P450_sf"/>
</dbReference>
<keyword evidence="5" id="KW-0539">Nucleus</keyword>
<proteinExistence type="inferred from homology"/>
<dbReference type="PANTHER" id="PTHR24305:SF164">
    <property type="entry name" value="P450, PUTATIVE (EUROFUNG)-RELATED"/>
    <property type="match status" value="1"/>
</dbReference>
<protein>
    <submittedName>
        <fullName evidence="8">Cytochrome P450</fullName>
    </submittedName>
</protein>
<dbReference type="InterPro" id="IPR001128">
    <property type="entry name" value="Cyt_P450"/>
</dbReference>
<feature type="domain" description="Zn(2)-C6 fungal-type" evidence="7">
    <location>
        <begin position="22"/>
        <end position="54"/>
    </location>
</feature>
<keyword evidence="3" id="KW-0479">Metal-binding</keyword>
<keyword evidence="4" id="KW-0408">Iron</keyword>
<dbReference type="PRINTS" id="PR00465">
    <property type="entry name" value="EP450IV"/>
</dbReference>
<evidence type="ECO:0000256" key="2">
    <source>
        <dbReference type="ARBA" id="ARBA00010617"/>
    </source>
</evidence>
<dbReference type="SUPFAM" id="SSF57701">
    <property type="entry name" value="Zn2/Cys6 DNA-binding domain"/>
    <property type="match status" value="1"/>
</dbReference>
<dbReference type="Gene3D" id="4.10.240.10">
    <property type="entry name" value="Zn(2)-C6 fungal-type DNA-binding domain"/>
    <property type="match status" value="1"/>
</dbReference>
<comment type="caution">
    <text evidence="8">The sequence shown here is derived from an EMBL/GenBank/DDBJ whole genome shotgun (WGS) entry which is preliminary data.</text>
</comment>
<evidence type="ECO:0000256" key="3">
    <source>
        <dbReference type="ARBA" id="ARBA00022723"/>
    </source>
</evidence>
<dbReference type="SMART" id="SM00906">
    <property type="entry name" value="Fungal_trans"/>
    <property type="match status" value="1"/>
</dbReference>
<evidence type="ECO:0000256" key="4">
    <source>
        <dbReference type="ARBA" id="ARBA00023004"/>
    </source>
</evidence>
<dbReference type="CDD" id="cd12148">
    <property type="entry name" value="fungal_TF_MHR"/>
    <property type="match status" value="1"/>
</dbReference>
<dbReference type="PROSITE" id="PS50048">
    <property type="entry name" value="ZN2_CY6_FUNGAL_2"/>
    <property type="match status" value="1"/>
</dbReference>
<organism evidence="8 9">
    <name type="scientific">Phlyctema vagabunda</name>
    <dbReference type="NCBI Taxonomy" id="108571"/>
    <lineage>
        <taxon>Eukaryota</taxon>
        <taxon>Fungi</taxon>
        <taxon>Dikarya</taxon>
        <taxon>Ascomycota</taxon>
        <taxon>Pezizomycotina</taxon>
        <taxon>Leotiomycetes</taxon>
        <taxon>Helotiales</taxon>
        <taxon>Dermateaceae</taxon>
        <taxon>Phlyctema</taxon>
    </lineage>
</organism>
<dbReference type="InterPro" id="IPR050121">
    <property type="entry name" value="Cytochrome_P450_monoxygenase"/>
</dbReference>
<name>A0ABR4PMT2_9HELO</name>
<evidence type="ECO:0000256" key="5">
    <source>
        <dbReference type="ARBA" id="ARBA00023242"/>
    </source>
</evidence>
<dbReference type="InterPro" id="IPR007219">
    <property type="entry name" value="XnlR_reg_dom"/>
</dbReference>
<keyword evidence="9" id="KW-1185">Reference proteome</keyword>
<comment type="cofactor">
    <cofactor evidence="1">
        <name>heme</name>
        <dbReference type="ChEBI" id="CHEBI:30413"/>
    </cofactor>
</comment>
<dbReference type="Pfam" id="PF00067">
    <property type="entry name" value="p450"/>
    <property type="match status" value="1"/>
</dbReference>